<evidence type="ECO:0000256" key="1">
    <source>
        <dbReference type="SAM" id="Phobius"/>
    </source>
</evidence>
<dbReference type="EMBL" id="LSRX01000610">
    <property type="protein sequence ID" value="OLP92712.1"/>
    <property type="molecule type" value="Genomic_DNA"/>
</dbReference>
<proteinExistence type="predicted"/>
<gene>
    <name evidence="2" type="ORF">AK812_SmicGene25471</name>
</gene>
<sequence>MLMAMLMMVVVITIMSMALVVMNLSMHDGDSGDNSHDKDWDEDRTDPLARYCFDVTWTLLLRCHLFRSSFWYSLWARVSENGTCEGMKNVTVPTHGGFEQSIAKAVNGHQQILTTKDDDDAAVMMMAMMMSMSITSGLLVMVFINEDDYRGRDAGADREGDKSHGDCLRGVGDEERTMMTLQRLLTLIKLICD</sequence>
<evidence type="ECO:0000313" key="2">
    <source>
        <dbReference type="EMBL" id="OLP92712.1"/>
    </source>
</evidence>
<keyword evidence="1" id="KW-0812">Transmembrane</keyword>
<accession>A0A1Q9DC23</accession>
<protein>
    <submittedName>
        <fullName evidence="2">Uncharacterized protein</fullName>
    </submittedName>
</protein>
<comment type="caution">
    <text evidence="2">The sequence shown here is derived from an EMBL/GenBank/DDBJ whole genome shotgun (WGS) entry which is preliminary data.</text>
</comment>
<evidence type="ECO:0000313" key="3">
    <source>
        <dbReference type="Proteomes" id="UP000186817"/>
    </source>
</evidence>
<organism evidence="2 3">
    <name type="scientific">Symbiodinium microadriaticum</name>
    <name type="common">Dinoflagellate</name>
    <name type="synonym">Zooxanthella microadriatica</name>
    <dbReference type="NCBI Taxonomy" id="2951"/>
    <lineage>
        <taxon>Eukaryota</taxon>
        <taxon>Sar</taxon>
        <taxon>Alveolata</taxon>
        <taxon>Dinophyceae</taxon>
        <taxon>Suessiales</taxon>
        <taxon>Symbiodiniaceae</taxon>
        <taxon>Symbiodinium</taxon>
    </lineage>
</organism>
<name>A0A1Q9DC23_SYMMI</name>
<keyword evidence="3" id="KW-1185">Reference proteome</keyword>
<feature type="transmembrane region" description="Helical" evidence="1">
    <location>
        <begin position="7"/>
        <end position="26"/>
    </location>
</feature>
<feature type="transmembrane region" description="Helical" evidence="1">
    <location>
        <begin position="121"/>
        <end position="144"/>
    </location>
</feature>
<keyword evidence="1" id="KW-1133">Transmembrane helix</keyword>
<dbReference type="Proteomes" id="UP000186817">
    <property type="component" value="Unassembled WGS sequence"/>
</dbReference>
<keyword evidence="1" id="KW-0472">Membrane</keyword>
<dbReference type="AlphaFoldDB" id="A0A1Q9DC23"/>
<reference evidence="2 3" key="1">
    <citation type="submission" date="2016-02" db="EMBL/GenBank/DDBJ databases">
        <title>Genome analysis of coral dinoflagellate symbionts highlights evolutionary adaptations to a symbiotic lifestyle.</title>
        <authorList>
            <person name="Aranda M."/>
            <person name="Li Y."/>
            <person name="Liew Y.J."/>
            <person name="Baumgarten S."/>
            <person name="Simakov O."/>
            <person name="Wilson M."/>
            <person name="Piel J."/>
            <person name="Ashoor H."/>
            <person name="Bougouffa S."/>
            <person name="Bajic V.B."/>
            <person name="Ryu T."/>
            <person name="Ravasi T."/>
            <person name="Bayer T."/>
            <person name="Micklem G."/>
            <person name="Kim H."/>
            <person name="Bhak J."/>
            <person name="Lajeunesse T.C."/>
            <person name="Voolstra C.R."/>
        </authorList>
    </citation>
    <scope>NUCLEOTIDE SEQUENCE [LARGE SCALE GENOMIC DNA]</scope>
    <source>
        <strain evidence="2 3">CCMP2467</strain>
    </source>
</reference>